<sequence>MVLSYEMNSKMVDIYNRLPVEVGRIDPALQKLAFSGFKEKDGCTFLTASLTTETNASIDMFPDRTGYECFINSINIDDFVKNNFLEQGISFVQEVFSQWNKFKPPRKRIALLIATEWGVKVKIHSHRQDEWWLADDLEGYEEPILVISSL</sequence>
<keyword evidence="2" id="KW-1185">Reference proteome</keyword>
<reference evidence="2" key="1">
    <citation type="journal article" date="2019" name="Int. J. Syst. Evol. Microbiol.">
        <title>The Global Catalogue of Microorganisms (GCM) 10K type strain sequencing project: providing services to taxonomists for standard genome sequencing and annotation.</title>
        <authorList>
            <consortium name="The Broad Institute Genomics Platform"/>
            <consortium name="The Broad Institute Genome Sequencing Center for Infectious Disease"/>
            <person name="Wu L."/>
            <person name="Ma J."/>
        </authorList>
    </citation>
    <scope>NUCLEOTIDE SEQUENCE [LARGE SCALE GENOMIC DNA]</scope>
    <source>
        <strain evidence="2">KCTC 12861</strain>
    </source>
</reference>
<name>A0ABQ3ESD8_9HYPH</name>
<gene>
    <name evidence="1" type="ORF">GCM10007094_41250</name>
</gene>
<proteinExistence type="predicted"/>
<dbReference type="EMBL" id="BMXE01000010">
    <property type="protein sequence ID" value="GHB47712.1"/>
    <property type="molecule type" value="Genomic_DNA"/>
</dbReference>
<accession>A0ABQ3ESD8</accession>
<comment type="caution">
    <text evidence="1">The sequence shown here is derived from an EMBL/GenBank/DDBJ whole genome shotgun (WGS) entry which is preliminary data.</text>
</comment>
<evidence type="ECO:0000313" key="1">
    <source>
        <dbReference type="EMBL" id="GHB47712.1"/>
    </source>
</evidence>
<protein>
    <submittedName>
        <fullName evidence="1">Uncharacterized protein</fullName>
    </submittedName>
</protein>
<evidence type="ECO:0000313" key="2">
    <source>
        <dbReference type="Proteomes" id="UP000637980"/>
    </source>
</evidence>
<dbReference type="Proteomes" id="UP000637980">
    <property type="component" value="Unassembled WGS sequence"/>
</dbReference>
<organism evidence="1 2">
    <name type="scientific">Pseudovibrio japonicus</name>
    <dbReference type="NCBI Taxonomy" id="366534"/>
    <lineage>
        <taxon>Bacteria</taxon>
        <taxon>Pseudomonadati</taxon>
        <taxon>Pseudomonadota</taxon>
        <taxon>Alphaproteobacteria</taxon>
        <taxon>Hyphomicrobiales</taxon>
        <taxon>Stappiaceae</taxon>
        <taxon>Pseudovibrio</taxon>
    </lineage>
</organism>